<dbReference type="CDD" id="cd06173">
    <property type="entry name" value="MFS_MefA_like"/>
    <property type="match status" value="1"/>
</dbReference>
<feature type="transmembrane region" description="Helical" evidence="6">
    <location>
        <begin position="313"/>
        <end position="335"/>
    </location>
</feature>
<dbReference type="InterPro" id="IPR011701">
    <property type="entry name" value="MFS"/>
</dbReference>
<name>K6VV77_9MICO</name>
<keyword evidence="3 6" id="KW-0812">Transmembrane</keyword>
<keyword evidence="5 6" id="KW-0472">Membrane</keyword>
<comment type="subcellular location">
    <subcellularLocation>
        <location evidence="1">Cell membrane</location>
        <topology evidence="1">Multi-pass membrane protein</topology>
    </subcellularLocation>
</comment>
<sequence length="430" mass="45083">MTPPLQHNQRYRIFWAGGVLSSLGTSLTAFLLNLIAVLPLQASPVWIGLLNAAVWLPWLLLGLPLDVAVNRGNSRRTMAMGQLAAAFVLATIPIAWAVHRLYIAHLVVAAVTVALATVLFRAGYPRLVIGLVRRRELGMANNDLTRAESTTQIVGPALGGLTAAVLAPAFVVAINICSHLGSAVALLRLPAPRNPPMPGTACAEAMRQVRAGWRVTFHDPYLRFFSVQGAVSNAGLTGLQTLMVLVLVRDLGLDPAQAGLAVATQALGSLSGVALAPRICRALGDIESIMLLYPLVGIGGLLLPRWTPGDPHLPHLLAGTFLIGCGVVCGNMIRAGWRQNYVPAVLLARQVTASQSVNIALMTLAAVGIGWLAASAGSSVALSVVGSVVAVSSFGALVGTPCRRRTLPDRPSPALLQAAQLPPPGWVDVR</sequence>
<evidence type="ECO:0000256" key="3">
    <source>
        <dbReference type="ARBA" id="ARBA00022692"/>
    </source>
</evidence>
<evidence type="ECO:0000313" key="7">
    <source>
        <dbReference type="EMBL" id="GAB79245.1"/>
    </source>
</evidence>
<dbReference type="OrthoDB" id="9815525at2"/>
<feature type="transmembrane region" description="Helical" evidence="6">
    <location>
        <begin position="289"/>
        <end position="307"/>
    </location>
</feature>
<evidence type="ECO:0000313" key="8">
    <source>
        <dbReference type="Proteomes" id="UP000008495"/>
    </source>
</evidence>
<dbReference type="InterPro" id="IPR036259">
    <property type="entry name" value="MFS_trans_sf"/>
</dbReference>
<evidence type="ECO:0000256" key="2">
    <source>
        <dbReference type="ARBA" id="ARBA00022475"/>
    </source>
</evidence>
<dbReference type="Pfam" id="PF07690">
    <property type="entry name" value="MFS_1"/>
    <property type="match status" value="1"/>
</dbReference>
<evidence type="ECO:0000256" key="5">
    <source>
        <dbReference type="ARBA" id="ARBA00023136"/>
    </source>
</evidence>
<dbReference type="Proteomes" id="UP000008495">
    <property type="component" value="Unassembled WGS sequence"/>
</dbReference>
<feature type="transmembrane region" description="Helical" evidence="6">
    <location>
        <begin position="12"/>
        <end position="38"/>
    </location>
</feature>
<feature type="transmembrane region" description="Helical" evidence="6">
    <location>
        <begin position="380"/>
        <end position="400"/>
    </location>
</feature>
<evidence type="ECO:0000256" key="1">
    <source>
        <dbReference type="ARBA" id="ARBA00004651"/>
    </source>
</evidence>
<protein>
    <submittedName>
        <fullName evidence="7">Putative major facilitator superfamily transporter</fullName>
    </submittedName>
</protein>
<dbReference type="EMBL" id="BAGZ01000022">
    <property type="protein sequence ID" value="GAB79245.1"/>
    <property type="molecule type" value="Genomic_DNA"/>
</dbReference>
<dbReference type="SUPFAM" id="SSF103473">
    <property type="entry name" value="MFS general substrate transporter"/>
    <property type="match status" value="1"/>
</dbReference>
<accession>K6VV77</accession>
<dbReference type="GO" id="GO:0022857">
    <property type="term" value="F:transmembrane transporter activity"/>
    <property type="evidence" value="ECO:0007669"/>
    <property type="project" value="InterPro"/>
</dbReference>
<keyword evidence="2" id="KW-1003">Cell membrane</keyword>
<reference evidence="7 8" key="1">
    <citation type="submission" date="2012-08" db="EMBL/GenBank/DDBJ databases">
        <title>Whole genome shotgun sequence of Austwickia chelonae NBRC 105200.</title>
        <authorList>
            <person name="Yoshida I."/>
            <person name="Hosoyama A."/>
            <person name="Tsuchikane K."/>
            <person name="Katsumata H."/>
            <person name="Ando Y."/>
            <person name="Ohji S."/>
            <person name="Hamada M."/>
            <person name="Tamura T."/>
            <person name="Yamazoe A."/>
            <person name="Yamazaki S."/>
            <person name="Fujita N."/>
        </authorList>
    </citation>
    <scope>NUCLEOTIDE SEQUENCE [LARGE SCALE GENOMIC DNA]</scope>
    <source>
        <strain evidence="7 8">NBRC 105200</strain>
    </source>
</reference>
<proteinExistence type="predicted"/>
<feature type="transmembrane region" description="Helical" evidence="6">
    <location>
        <begin position="356"/>
        <end position="374"/>
    </location>
</feature>
<dbReference type="eggNOG" id="COG2814">
    <property type="taxonomic scope" value="Bacteria"/>
</dbReference>
<dbReference type="GO" id="GO:0005886">
    <property type="term" value="C:plasma membrane"/>
    <property type="evidence" value="ECO:0007669"/>
    <property type="project" value="UniProtKB-SubCell"/>
</dbReference>
<feature type="transmembrane region" description="Helical" evidence="6">
    <location>
        <begin position="224"/>
        <end position="246"/>
    </location>
</feature>
<evidence type="ECO:0000256" key="6">
    <source>
        <dbReference type="SAM" id="Phobius"/>
    </source>
</evidence>
<organism evidence="7 8">
    <name type="scientific">Austwickia chelonae NBRC 105200</name>
    <dbReference type="NCBI Taxonomy" id="1184607"/>
    <lineage>
        <taxon>Bacteria</taxon>
        <taxon>Bacillati</taxon>
        <taxon>Actinomycetota</taxon>
        <taxon>Actinomycetes</taxon>
        <taxon>Micrococcales</taxon>
        <taxon>Dermatophilaceae</taxon>
        <taxon>Austwickia</taxon>
    </lineage>
</organism>
<comment type="caution">
    <text evidence="7">The sequence shown here is derived from an EMBL/GenBank/DDBJ whole genome shotgun (WGS) entry which is preliminary data.</text>
</comment>
<keyword evidence="8" id="KW-1185">Reference proteome</keyword>
<dbReference type="RefSeq" id="WP_006504002.1">
    <property type="nucleotide sequence ID" value="NZ_BAGZ01000022.1"/>
</dbReference>
<keyword evidence="4 6" id="KW-1133">Transmembrane helix</keyword>
<dbReference type="PANTHER" id="PTHR23513">
    <property type="entry name" value="INTEGRAL MEMBRANE EFFLUX PROTEIN-RELATED"/>
    <property type="match status" value="1"/>
</dbReference>
<feature type="transmembrane region" description="Helical" evidence="6">
    <location>
        <begin position="44"/>
        <end position="65"/>
    </location>
</feature>
<feature type="transmembrane region" description="Helical" evidence="6">
    <location>
        <begin position="102"/>
        <end position="124"/>
    </location>
</feature>
<dbReference type="AlphaFoldDB" id="K6VV77"/>
<evidence type="ECO:0000256" key="4">
    <source>
        <dbReference type="ARBA" id="ARBA00022989"/>
    </source>
</evidence>
<feature type="transmembrane region" description="Helical" evidence="6">
    <location>
        <begin position="77"/>
        <end position="96"/>
    </location>
</feature>
<dbReference type="PANTHER" id="PTHR23513:SF6">
    <property type="entry name" value="MAJOR FACILITATOR SUPERFAMILY ASSOCIATED DOMAIN-CONTAINING PROTEIN"/>
    <property type="match status" value="1"/>
</dbReference>
<gene>
    <name evidence="7" type="ORF">AUCHE_22_00150</name>
</gene>
<dbReference type="Gene3D" id="1.20.1250.20">
    <property type="entry name" value="MFS general substrate transporter like domains"/>
    <property type="match status" value="1"/>
</dbReference>
<dbReference type="STRING" id="100225.SAMN05421595_2553"/>